<reference evidence="1 2" key="1">
    <citation type="submission" date="2017-08" db="EMBL/GenBank/DDBJ databases">
        <title>Substantial Increase in Enzyme Production by Combined Drug-Resistance Mutations in Paenibacillus agaridevorans.</title>
        <authorList>
            <person name="Tanaka Y."/>
            <person name="Funane K."/>
            <person name="Hosaka T."/>
            <person name="Shiwa Y."/>
            <person name="Fujita N."/>
            <person name="Miyazaki T."/>
            <person name="Yoshikawa H."/>
            <person name="Murakami K."/>
            <person name="Kasahara K."/>
            <person name="Inaoka T."/>
            <person name="Hiraga Y."/>
            <person name="Ochi K."/>
        </authorList>
    </citation>
    <scope>NUCLEOTIDE SEQUENCE [LARGE SCALE GENOMIC DNA]</scope>
    <source>
        <strain evidence="1 2">T-3040</strain>
    </source>
</reference>
<name>A0A2R5EX80_9BACL</name>
<dbReference type="RefSeq" id="WP_108994807.1">
    <property type="nucleotide sequence ID" value="NZ_BDQX01000298.1"/>
</dbReference>
<protein>
    <submittedName>
        <fullName evidence="1">Uncharacterized protein</fullName>
    </submittedName>
</protein>
<proteinExistence type="predicted"/>
<comment type="caution">
    <text evidence="1">The sequence shown here is derived from an EMBL/GenBank/DDBJ whole genome shotgun (WGS) entry which is preliminary data.</text>
</comment>
<accession>A0A2R5EX80</accession>
<evidence type="ECO:0000313" key="2">
    <source>
        <dbReference type="Proteomes" id="UP000245202"/>
    </source>
</evidence>
<dbReference type="EMBL" id="BDQX01000298">
    <property type="protein sequence ID" value="GBG10269.1"/>
    <property type="molecule type" value="Genomic_DNA"/>
</dbReference>
<sequence>MEQQEIMQQAKDIWNKTSEHISHYLDLKEGIMESEFVQVVGDSVKFVGFVRNTTALIMQKRFESFLKGFNPTQQPTEKQMQKLIDYIDDESKAEFIADTFSKIMLAQSSEACLLMGTILNTMVENKETLAHDDLICVQALSNFFNYDIKNYRFIYEFITRVGKDGKARTSSILEGKIFNEAVLNEGLDKKSLLLTVEKAVTYQLLMKYNVVEVDIPDETPSIGSSADVDEYYKANNPGVLLHSHILKCSLYN</sequence>
<dbReference type="AlphaFoldDB" id="A0A2R5EX80"/>
<organism evidence="1 2">
    <name type="scientific">Paenibacillus agaridevorans</name>
    <dbReference type="NCBI Taxonomy" id="171404"/>
    <lineage>
        <taxon>Bacteria</taxon>
        <taxon>Bacillati</taxon>
        <taxon>Bacillota</taxon>
        <taxon>Bacilli</taxon>
        <taxon>Bacillales</taxon>
        <taxon>Paenibacillaceae</taxon>
        <taxon>Paenibacillus</taxon>
    </lineage>
</organism>
<keyword evidence="2" id="KW-1185">Reference proteome</keyword>
<dbReference type="Proteomes" id="UP000245202">
    <property type="component" value="Unassembled WGS sequence"/>
</dbReference>
<gene>
    <name evidence="1" type="ORF">PAT3040_04991</name>
</gene>
<evidence type="ECO:0000313" key="1">
    <source>
        <dbReference type="EMBL" id="GBG10269.1"/>
    </source>
</evidence>